<feature type="transmembrane region" description="Helical" evidence="2">
    <location>
        <begin position="380"/>
        <end position="401"/>
    </location>
</feature>
<evidence type="ECO:0000313" key="4">
    <source>
        <dbReference type="Proteomes" id="UP000429229"/>
    </source>
</evidence>
<keyword evidence="4" id="KW-1185">Reference proteome</keyword>
<organism evidence="3 4">
    <name type="scientific">Alteriqipengyuania halimionae</name>
    <dbReference type="NCBI Taxonomy" id="1926630"/>
    <lineage>
        <taxon>Bacteria</taxon>
        <taxon>Pseudomonadati</taxon>
        <taxon>Pseudomonadota</taxon>
        <taxon>Alphaproteobacteria</taxon>
        <taxon>Sphingomonadales</taxon>
        <taxon>Erythrobacteraceae</taxon>
        <taxon>Alteriqipengyuania</taxon>
    </lineage>
</organism>
<evidence type="ECO:0000313" key="3">
    <source>
        <dbReference type="EMBL" id="MXP09210.1"/>
    </source>
</evidence>
<name>A0A6I4TZP6_9SPHN</name>
<feature type="compositionally biased region" description="Polar residues" evidence="1">
    <location>
        <begin position="327"/>
        <end position="336"/>
    </location>
</feature>
<dbReference type="Proteomes" id="UP000429229">
    <property type="component" value="Unassembled WGS sequence"/>
</dbReference>
<evidence type="ECO:0000256" key="1">
    <source>
        <dbReference type="SAM" id="MobiDB-lite"/>
    </source>
</evidence>
<dbReference type="RefSeq" id="WP_160615865.1">
    <property type="nucleotide sequence ID" value="NZ_WTYR01000001.1"/>
</dbReference>
<dbReference type="EMBL" id="WTYR01000001">
    <property type="protein sequence ID" value="MXP09210.1"/>
    <property type="molecule type" value="Genomic_DNA"/>
</dbReference>
<dbReference type="PANTHER" id="PTHR34219:SF1">
    <property type="entry name" value="PEPSY DOMAIN-CONTAINING PROTEIN"/>
    <property type="match status" value="1"/>
</dbReference>
<keyword evidence="2" id="KW-0812">Transmembrane</keyword>
<protein>
    <submittedName>
        <fullName evidence="3">PepSY domain-containing protein</fullName>
    </submittedName>
</protein>
<reference evidence="3 4" key="1">
    <citation type="submission" date="2019-12" db="EMBL/GenBank/DDBJ databases">
        <title>Genomic-based taxomic classification of the family Erythrobacteraceae.</title>
        <authorList>
            <person name="Xu L."/>
        </authorList>
    </citation>
    <scope>NUCLEOTIDE SEQUENCE [LARGE SCALE GENOMIC DNA]</scope>
    <source>
        <strain evidence="3 4">LMG 29519</strain>
    </source>
</reference>
<feature type="transmembrane region" description="Helical" evidence="2">
    <location>
        <begin position="421"/>
        <end position="448"/>
    </location>
</feature>
<evidence type="ECO:0000256" key="2">
    <source>
        <dbReference type="SAM" id="Phobius"/>
    </source>
</evidence>
<dbReference type="PANTHER" id="PTHR34219">
    <property type="entry name" value="IRON-REGULATED INNER MEMBRANE PROTEIN-RELATED"/>
    <property type="match status" value="1"/>
</dbReference>
<keyword evidence="2" id="KW-1133">Transmembrane helix</keyword>
<feature type="transmembrane region" description="Helical" evidence="2">
    <location>
        <begin position="154"/>
        <end position="174"/>
    </location>
</feature>
<sequence length="466" mass="51150">MSDATAATGNSTARQERWYRSVWRWHFYAGLLTVPFVLWLSVTGAIYLFKPQVESWIDRAYDSLEVTDAPLAPSALAERAEGAVPGSVLHRFILREEADDAQRIVVGVGADETRVYLHPDTGEVLKTVGEQDRFMRVIFRLHGELTMGRWGSTLVELAASWTIIMLLTGLFLWWPRDAKGLGGVLYPRLSRTGRNWWKDVHAVTGIWVALFAAVLIFTGLPWAKTWGNYFATMREVTGQVDGPVDWSRGSDVERQERAALDRQARAVMGEHAGHVGMGGMAGQPDAPSTPALQLDRVVPSATALALPAPVEITPPAESGAPWKVVSDTPNRPQRSTAEIDGETGSLVGRVDFAQRHWIDRVVGYGIGWHEGALFGLANQLFALAILIALVTLSLSGVVMWWRRRPEGRLGAPGPKGVLRHSWLLVGLTIVLAFVVPLFGISLALVVLADRVLLKSAPRARTVLGLR</sequence>
<keyword evidence="2" id="KW-0472">Membrane</keyword>
<comment type="caution">
    <text evidence="3">The sequence shown here is derived from an EMBL/GenBank/DDBJ whole genome shotgun (WGS) entry which is preliminary data.</text>
</comment>
<dbReference type="InterPro" id="IPR005625">
    <property type="entry name" value="PepSY-ass_TM"/>
</dbReference>
<dbReference type="Pfam" id="PF03929">
    <property type="entry name" value="PepSY_TM"/>
    <property type="match status" value="1"/>
</dbReference>
<dbReference type="AlphaFoldDB" id="A0A6I4TZP6"/>
<dbReference type="OrthoDB" id="9791166at2"/>
<proteinExistence type="predicted"/>
<feature type="transmembrane region" description="Helical" evidence="2">
    <location>
        <begin position="200"/>
        <end position="223"/>
    </location>
</feature>
<feature type="region of interest" description="Disordered" evidence="1">
    <location>
        <begin position="317"/>
        <end position="338"/>
    </location>
</feature>
<gene>
    <name evidence="3" type="ORF">GRI68_03345</name>
</gene>
<feature type="transmembrane region" description="Helical" evidence="2">
    <location>
        <begin position="25"/>
        <end position="49"/>
    </location>
</feature>
<accession>A0A6I4TZP6</accession>